<reference evidence="1 2" key="1">
    <citation type="submission" date="2015-09" db="EMBL/GenBank/DDBJ databases">
        <authorList>
            <consortium name="Pathogen Informatics"/>
        </authorList>
    </citation>
    <scope>NUCLEOTIDE SEQUENCE [LARGE SCALE GENOMIC DNA]</scope>
    <source>
        <strain evidence="1 2">2789STDY5834942</strain>
    </source>
</reference>
<proteinExistence type="predicted"/>
<accession>A0A174M8I4</accession>
<evidence type="ECO:0000313" key="1">
    <source>
        <dbReference type="EMBL" id="CUP30468.1"/>
    </source>
</evidence>
<dbReference type="RefSeq" id="WP_057281110.1">
    <property type="nucleotide sequence ID" value="NZ_CZBF01000001.1"/>
</dbReference>
<dbReference type="Proteomes" id="UP000095788">
    <property type="component" value="Unassembled WGS sequence"/>
</dbReference>
<sequence>MKALITKKVVVKREENLVDPDTGAVKSVEWIGMKSKEVTYYLLFIPIYHVKETFGNERL</sequence>
<name>A0A174M8I4_BACUN</name>
<organism evidence="1 2">
    <name type="scientific">Bacteroides uniformis</name>
    <dbReference type="NCBI Taxonomy" id="820"/>
    <lineage>
        <taxon>Bacteria</taxon>
        <taxon>Pseudomonadati</taxon>
        <taxon>Bacteroidota</taxon>
        <taxon>Bacteroidia</taxon>
        <taxon>Bacteroidales</taxon>
        <taxon>Bacteroidaceae</taxon>
        <taxon>Bacteroides</taxon>
    </lineage>
</organism>
<dbReference type="EMBL" id="CZBF01000001">
    <property type="protein sequence ID" value="CUP30468.1"/>
    <property type="molecule type" value="Genomic_DNA"/>
</dbReference>
<protein>
    <submittedName>
        <fullName evidence="1">Uncharacterized protein</fullName>
    </submittedName>
</protein>
<dbReference type="AlphaFoldDB" id="A0A174M8I4"/>
<gene>
    <name evidence="1" type="ORF">ERS852554_00290</name>
</gene>
<evidence type="ECO:0000313" key="2">
    <source>
        <dbReference type="Proteomes" id="UP000095788"/>
    </source>
</evidence>